<evidence type="ECO:0000313" key="1">
    <source>
        <dbReference type="EMBL" id="MFC4855428.1"/>
    </source>
</evidence>
<dbReference type="RefSeq" id="WP_378057374.1">
    <property type="nucleotide sequence ID" value="NZ_JBHSIS010000007.1"/>
</dbReference>
<reference evidence="2" key="1">
    <citation type="journal article" date="2019" name="Int. J. Syst. Evol. Microbiol.">
        <title>The Global Catalogue of Microorganisms (GCM) 10K type strain sequencing project: providing services to taxonomists for standard genome sequencing and annotation.</title>
        <authorList>
            <consortium name="The Broad Institute Genomics Platform"/>
            <consortium name="The Broad Institute Genome Sequencing Center for Infectious Disease"/>
            <person name="Wu L."/>
            <person name="Ma J."/>
        </authorList>
    </citation>
    <scope>NUCLEOTIDE SEQUENCE [LARGE SCALE GENOMIC DNA]</scope>
    <source>
        <strain evidence="2">ZS-22-S1</strain>
    </source>
</reference>
<name>A0ABV9S1A9_9PSEU</name>
<dbReference type="Proteomes" id="UP001595859">
    <property type="component" value="Unassembled WGS sequence"/>
</dbReference>
<gene>
    <name evidence="1" type="ORF">ACFPCV_18105</name>
</gene>
<sequence>MTRTAKHVTERRDPTPVLRTAVQTAQRKLLLSGRDLADVNETLARLFAELAPIHAELAATAAAAPHGPVAAVLAQLRVGFAHATEGRPEPAINSVITAATTAIRLADDATLDREYADSARWR</sequence>
<evidence type="ECO:0000313" key="2">
    <source>
        <dbReference type="Proteomes" id="UP001595859"/>
    </source>
</evidence>
<protein>
    <submittedName>
        <fullName evidence="1">Uncharacterized protein</fullName>
    </submittedName>
</protein>
<proteinExistence type="predicted"/>
<keyword evidence="2" id="KW-1185">Reference proteome</keyword>
<accession>A0ABV9S1A9</accession>
<comment type="caution">
    <text evidence="1">The sequence shown here is derived from an EMBL/GenBank/DDBJ whole genome shotgun (WGS) entry which is preliminary data.</text>
</comment>
<organism evidence="1 2">
    <name type="scientific">Actinophytocola glycyrrhizae</name>
    <dbReference type="NCBI Taxonomy" id="2044873"/>
    <lineage>
        <taxon>Bacteria</taxon>
        <taxon>Bacillati</taxon>
        <taxon>Actinomycetota</taxon>
        <taxon>Actinomycetes</taxon>
        <taxon>Pseudonocardiales</taxon>
        <taxon>Pseudonocardiaceae</taxon>
    </lineage>
</organism>
<dbReference type="EMBL" id="JBHSIS010000007">
    <property type="protein sequence ID" value="MFC4855428.1"/>
    <property type="molecule type" value="Genomic_DNA"/>
</dbReference>